<feature type="transmembrane region" description="Helical" evidence="1">
    <location>
        <begin position="47"/>
        <end position="68"/>
    </location>
</feature>
<reference evidence="3" key="1">
    <citation type="submission" date="2017-02" db="UniProtKB">
        <authorList>
            <consortium name="WormBaseParasite"/>
        </authorList>
    </citation>
    <scope>IDENTIFICATION</scope>
</reference>
<evidence type="ECO:0000256" key="1">
    <source>
        <dbReference type="SAM" id="Phobius"/>
    </source>
</evidence>
<keyword evidence="2" id="KW-1185">Reference proteome</keyword>
<sequence>MAKGHKRTRRGQWLVHFHNWAFSACAEMFAFGICLMLQQFLQVVVGFPSLENTVLCILAAVILCRTYVPNEHGKIFPTRLRN</sequence>
<organism evidence="2 3">
    <name type="scientific">Syphacia muris</name>
    <dbReference type="NCBI Taxonomy" id="451379"/>
    <lineage>
        <taxon>Eukaryota</taxon>
        <taxon>Metazoa</taxon>
        <taxon>Ecdysozoa</taxon>
        <taxon>Nematoda</taxon>
        <taxon>Chromadorea</taxon>
        <taxon>Rhabditida</taxon>
        <taxon>Spirurina</taxon>
        <taxon>Oxyuridomorpha</taxon>
        <taxon>Oxyuroidea</taxon>
        <taxon>Oxyuridae</taxon>
        <taxon>Syphacia</taxon>
    </lineage>
</organism>
<dbReference type="AlphaFoldDB" id="A0A0N5AAA8"/>
<dbReference type="Proteomes" id="UP000046393">
    <property type="component" value="Unplaced"/>
</dbReference>
<evidence type="ECO:0000313" key="2">
    <source>
        <dbReference type="Proteomes" id="UP000046393"/>
    </source>
</evidence>
<accession>A0A0N5AAA8</accession>
<name>A0A0N5AAA8_9BILA</name>
<feature type="transmembrane region" description="Helical" evidence="1">
    <location>
        <begin position="20"/>
        <end position="41"/>
    </location>
</feature>
<proteinExistence type="predicted"/>
<dbReference type="PROSITE" id="PS51257">
    <property type="entry name" value="PROKAR_LIPOPROTEIN"/>
    <property type="match status" value="1"/>
</dbReference>
<dbReference type="WBParaSite" id="SMUV_0000107601-mRNA-1">
    <property type="protein sequence ID" value="SMUV_0000107601-mRNA-1"/>
    <property type="gene ID" value="SMUV_0000107601"/>
</dbReference>
<keyword evidence="1" id="KW-0812">Transmembrane</keyword>
<keyword evidence="1" id="KW-1133">Transmembrane helix</keyword>
<keyword evidence="1" id="KW-0472">Membrane</keyword>
<protein>
    <submittedName>
        <fullName evidence="3">Inner membrane protein</fullName>
    </submittedName>
</protein>
<evidence type="ECO:0000313" key="3">
    <source>
        <dbReference type="WBParaSite" id="SMUV_0000107601-mRNA-1"/>
    </source>
</evidence>